<sequence>MMPPILQFGTSRFLLAHVDLFVSQALDDGNAIGGIGIVQTTGNPASRARIDALRATGRYPVRIRGCDRGGVVDEVVECRAVRRAWDAERDWADIRGAAIETVRVIVSNTGDAGYRADPRDVADLLAHPEHAPHGFPAKLLALLHARWQVRPDDGVSILPCELLTNNGDTLRDIVLGLARQWRLPDAFADYLSHRCIWVNSLVDRIVSEPLHPVGAIAEPYALWAIERRAGMALPCRHAQIVVTDDLRSHERLKLFFLNLGHSWLAEQWLAAGRDAAETVLDAMNDPRLRDGLEAVWREEVAPVFVALGLRETAERYVDSVRERLLNPFLAHRIADIAVNHREKVARRIAPLLALADSLALPAEQPRLRQLVARHEPAAGAPAAGIAMTGREAS</sequence>
<dbReference type="AlphaFoldDB" id="A0A3N8PXF8"/>
<reference evidence="5 6" key="1">
    <citation type="submission" date="2018-08" db="EMBL/GenBank/DDBJ databases">
        <title>Comparative analysis of Burkholderia isolates from Puerto Rico.</title>
        <authorList>
            <person name="Hall C."/>
            <person name="Sahl J."/>
            <person name="Wagner D."/>
        </authorList>
    </citation>
    <scope>NUCLEOTIDE SEQUENCE [LARGE SCALE GENOMIC DNA]</scope>
    <source>
        <strain evidence="5 6">Bp9025</strain>
    </source>
</reference>
<evidence type="ECO:0000313" key="5">
    <source>
        <dbReference type="EMBL" id="RQT15640.1"/>
    </source>
</evidence>
<evidence type="ECO:0000313" key="6">
    <source>
        <dbReference type="Proteomes" id="UP000277921"/>
    </source>
</evidence>
<dbReference type="Gene3D" id="1.10.1040.10">
    <property type="entry name" value="N-(1-d-carboxylethyl)-l-norvaline Dehydrogenase, domain 2"/>
    <property type="match status" value="1"/>
</dbReference>
<dbReference type="RefSeq" id="WP_124579579.1">
    <property type="nucleotide sequence ID" value="NZ_QTQV01000008.1"/>
</dbReference>
<dbReference type="InterPro" id="IPR008927">
    <property type="entry name" value="6-PGluconate_DH-like_C_sf"/>
</dbReference>
<keyword evidence="2" id="KW-0520">NAD</keyword>
<dbReference type="PANTHER" id="PTHR30524">
    <property type="entry name" value="MANNITOL-1-PHOSPHATE 5-DEHYDROGENASE"/>
    <property type="match status" value="1"/>
</dbReference>
<name>A0A3N8PXF8_9BURK</name>
<dbReference type="InterPro" id="IPR013131">
    <property type="entry name" value="Mannitol_DH_N"/>
</dbReference>
<evidence type="ECO:0000259" key="4">
    <source>
        <dbReference type="Pfam" id="PF08125"/>
    </source>
</evidence>
<dbReference type="Pfam" id="PF08125">
    <property type="entry name" value="Mannitol_dh_C"/>
    <property type="match status" value="1"/>
</dbReference>
<dbReference type="GO" id="GO:0016491">
    <property type="term" value="F:oxidoreductase activity"/>
    <property type="evidence" value="ECO:0007669"/>
    <property type="project" value="UniProtKB-KW"/>
</dbReference>
<dbReference type="EMBL" id="QTQV01000008">
    <property type="protein sequence ID" value="RQT15640.1"/>
    <property type="molecule type" value="Genomic_DNA"/>
</dbReference>
<dbReference type="InterPro" id="IPR013118">
    <property type="entry name" value="Mannitol_DH_C"/>
</dbReference>
<proteinExistence type="predicted"/>
<dbReference type="Proteomes" id="UP000277921">
    <property type="component" value="Unassembled WGS sequence"/>
</dbReference>
<accession>A0A3N8PXF8</accession>
<feature type="domain" description="Mannitol dehydrogenase N-terminal" evidence="3">
    <location>
        <begin position="5"/>
        <end position="227"/>
    </location>
</feature>
<feature type="domain" description="Mannitol dehydrogenase C-terminal" evidence="4">
    <location>
        <begin position="245"/>
        <end position="352"/>
    </location>
</feature>
<dbReference type="SUPFAM" id="SSF51735">
    <property type="entry name" value="NAD(P)-binding Rossmann-fold domains"/>
    <property type="match status" value="1"/>
</dbReference>
<dbReference type="PANTHER" id="PTHR30524:SF0">
    <property type="entry name" value="ALTRONATE OXIDOREDUCTASE-RELATED"/>
    <property type="match status" value="1"/>
</dbReference>
<dbReference type="Pfam" id="PF01232">
    <property type="entry name" value="Mannitol_dh"/>
    <property type="match status" value="1"/>
</dbReference>
<organism evidence="5 6">
    <name type="scientific">Burkholderia contaminans</name>
    <dbReference type="NCBI Taxonomy" id="488447"/>
    <lineage>
        <taxon>Bacteria</taxon>
        <taxon>Pseudomonadati</taxon>
        <taxon>Pseudomonadota</taxon>
        <taxon>Betaproteobacteria</taxon>
        <taxon>Burkholderiales</taxon>
        <taxon>Burkholderiaceae</taxon>
        <taxon>Burkholderia</taxon>
        <taxon>Burkholderia cepacia complex</taxon>
    </lineage>
</organism>
<evidence type="ECO:0000259" key="3">
    <source>
        <dbReference type="Pfam" id="PF01232"/>
    </source>
</evidence>
<gene>
    <name evidence="5" type="ORF">DF051_16185</name>
</gene>
<protein>
    <submittedName>
        <fullName evidence="5">Mannitol dehydrogenase family protein</fullName>
    </submittedName>
</protein>
<dbReference type="InterPro" id="IPR013328">
    <property type="entry name" value="6PGD_dom2"/>
</dbReference>
<evidence type="ECO:0000256" key="2">
    <source>
        <dbReference type="ARBA" id="ARBA00023027"/>
    </source>
</evidence>
<keyword evidence="1" id="KW-0560">Oxidoreductase</keyword>
<evidence type="ECO:0000256" key="1">
    <source>
        <dbReference type="ARBA" id="ARBA00023002"/>
    </source>
</evidence>
<comment type="caution">
    <text evidence="5">The sequence shown here is derived from an EMBL/GenBank/DDBJ whole genome shotgun (WGS) entry which is preliminary data.</text>
</comment>
<dbReference type="Gene3D" id="3.40.50.720">
    <property type="entry name" value="NAD(P)-binding Rossmann-like Domain"/>
    <property type="match status" value="1"/>
</dbReference>
<dbReference type="SUPFAM" id="SSF48179">
    <property type="entry name" value="6-phosphogluconate dehydrogenase C-terminal domain-like"/>
    <property type="match status" value="1"/>
</dbReference>
<dbReference type="InterPro" id="IPR036291">
    <property type="entry name" value="NAD(P)-bd_dom_sf"/>
</dbReference>